<name>A0A2P2PKR6_RHIMU</name>
<reference evidence="1" key="1">
    <citation type="submission" date="2018-02" db="EMBL/GenBank/DDBJ databases">
        <title>Rhizophora mucronata_Transcriptome.</title>
        <authorList>
            <person name="Meera S.P."/>
            <person name="Sreeshan A."/>
            <person name="Augustine A."/>
        </authorList>
    </citation>
    <scope>NUCLEOTIDE SEQUENCE</scope>
    <source>
        <tissue evidence="1">Leaf</tissue>
    </source>
</reference>
<accession>A0A2P2PKR6</accession>
<dbReference type="EMBL" id="GGEC01074846">
    <property type="protein sequence ID" value="MBX55330.1"/>
    <property type="molecule type" value="Transcribed_RNA"/>
</dbReference>
<dbReference type="AlphaFoldDB" id="A0A2P2PKR6"/>
<sequence>MHHLLPRHVIAAAGQRNPQLLPDLYQARVRYVVDRRDLLVRRQAREHLCRDVVERVLLLDGVDGLSVGDAGAVAAEAREGDPDGLIGGHRLVGGGREWKVIGAEDGAEVPDGEEGLYVGERGGVW</sequence>
<evidence type="ECO:0000313" key="1">
    <source>
        <dbReference type="EMBL" id="MBX55330.1"/>
    </source>
</evidence>
<proteinExistence type="predicted"/>
<protein>
    <submittedName>
        <fullName evidence="1">Uncharacterized protein</fullName>
    </submittedName>
</protein>
<organism evidence="1">
    <name type="scientific">Rhizophora mucronata</name>
    <name type="common">Asiatic mangrove</name>
    <dbReference type="NCBI Taxonomy" id="61149"/>
    <lineage>
        <taxon>Eukaryota</taxon>
        <taxon>Viridiplantae</taxon>
        <taxon>Streptophyta</taxon>
        <taxon>Embryophyta</taxon>
        <taxon>Tracheophyta</taxon>
        <taxon>Spermatophyta</taxon>
        <taxon>Magnoliopsida</taxon>
        <taxon>eudicotyledons</taxon>
        <taxon>Gunneridae</taxon>
        <taxon>Pentapetalae</taxon>
        <taxon>rosids</taxon>
        <taxon>fabids</taxon>
        <taxon>Malpighiales</taxon>
        <taxon>Rhizophoraceae</taxon>
        <taxon>Rhizophora</taxon>
    </lineage>
</organism>